<evidence type="ECO:0000256" key="3">
    <source>
        <dbReference type="ARBA" id="ARBA00022692"/>
    </source>
</evidence>
<evidence type="ECO:0000256" key="6">
    <source>
        <dbReference type="SAM" id="Phobius"/>
    </source>
</evidence>
<dbReference type="InterPro" id="IPR036259">
    <property type="entry name" value="MFS_trans_sf"/>
</dbReference>
<evidence type="ECO:0000256" key="5">
    <source>
        <dbReference type="ARBA" id="ARBA00023136"/>
    </source>
</evidence>
<feature type="transmembrane region" description="Helical" evidence="6">
    <location>
        <begin position="180"/>
        <end position="199"/>
    </location>
</feature>
<evidence type="ECO:0000313" key="7">
    <source>
        <dbReference type="EMBL" id="KAF2219660.1"/>
    </source>
</evidence>
<feature type="transmembrane region" description="Helical" evidence="6">
    <location>
        <begin position="263"/>
        <end position="281"/>
    </location>
</feature>
<feature type="transmembrane region" description="Helical" evidence="6">
    <location>
        <begin position="59"/>
        <end position="80"/>
    </location>
</feature>
<feature type="transmembrane region" description="Helical" evidence="6">
    <location>
        <begin position="92"/>
        <end position="110"/>
    </location>
</feature>
<protein>
    <submittedName>
        <fullName evidence="7">Sucrose transport protein</fullName>
    </submittedName>
</protein>
<sequence length="579" mass="62525">MAVAGAQWTGTPSIKGSTESIRMALLTFSLVGLQFTWGMEMTYCTPYLLQLGLTKSKLSLVWIAGPLSGLIMQPIVGIMADKSKNKHGRRRPVMFVGSLLVGVCLLVLGWTDEIVGGFVKEKELRRELTIVLAVFSIYALDFAINAVQSSCRSLIVDTLPVPKQQLGSAWASRMTAVGHLIGYAIGATDLSLIFGGLIGDTQFKQLTVIAAVALILAVCVTSWAVTERVLISDGFEDQKGNPILNTMSTILHTTRNLPPRIQAICNIQFWTWIGWFPFLFYSSTWVGETYLRYDAPASVRNAPDSLSTIGRIGSTTLILFSIVTFICSLSLPWLVQSPDTPSSKTFTPRPPERLKPLLTLLPKSKPTLLTTWSASHLLFSLIMIFPPFITSLRSASLIVALSGLPWSLASWAPFTFMGQEINRLPSSPLPKHARSTSTLSEAIPLEPASYNRVPTSLDLDANHSPDATVLHIRQDSLTSTSGLPPPSSSSDRAQGQTGELAGIYLGILNLYTTLPQFVATGISAVVFLVFEPGRAGGDGEVVKGVKMEGMSGIAVCLFVGAVSSVVAWVATRRFAGMGE</sequence>
<dbReference type="EMBL" id="ML992515">
    <property type="protein sequence ID" value="KAF2219660.1"/>
    <property type="molecule type" value="Genomic_DNA"/>
</dbReference>
<dbReference type="Gene3D" id="1.20.1250.20">
    <property type="entry name" value="MFS general substrate transporter like domains"/>
    <property type="match status" value="1"/>
</dbReference>
<proteinExistence type="predicted"/>
<keyword evidence="2" id="KW-0813">Transport</keyword>
<comment type="subcellular location">
    <subcellularLocation>
        <location evidence="1">Membrane</location>
        <topology evidence="1">Multi-pass membrane protein</topology>
    </subcellularLocation>
</comment>
<name>A0A6A6G2K1_9PEZI</name>
<dbReference type="SUPFAM" id="SSF103473">
    <property type="entry name" value="MFS general substrate transporter"/>
    <property type="match status" value="1"/>
</dbReference>
<dbReference type="PANTHER" id="PTHR19432">
    <property type="entry name" value="SUGAR TRANSPORTER"/>
    <property type="match status" value="1"/>
</dbReference>
<feature type="transmembrane region" description="Helical" evidence="6">
    <location>
        <begin position="205"/>
        <end position="225"/>
    </location>
</feature>
<organism evidence="7 8">
    <name type="scientific">Elsinoe ampelina</name>
    <dbReference type="NCBI Taxonomy" id="302913"/>
    <lineage>
        <taxon>Eukaryota</taxon>
        <taxon>Fungi</taxon>
        <taxon>Dikarya</taxon>
        <taxon>Ascomycota</taxon>
        <taxon>Pezizomycotina</taxon>
        <taxon>Dothideomycetes</taxon>
        <taxon>Dothideomycetidae</taxon>
        <taxon>Myriangiales</taxon>
        <taxon>Elsinoaceae</taxon>
        <taxon>Elsinoe</taxon>
    </lineage>
</organism>
<gene>
    <name evidence="7" type="ORF">BDZ85DRAFT_268144</name>
</gene>
<feature type="transmembrane region" description="Helical" evidence="6">
    <location>
        <begin position="502"/>
        <end position="530"/>
    </location>
</feature>
<evidence type="ECO:0000256" key="4">
    <source>
        <dbReference type="ARBA" id="ARBA00022989"/>
    </source>
</evidence>
<evidence type="ECO:0000256" key="2">
    <source>
        <dbReference type="ARBA" id="ARBA00022448"/>
    </source>
</evidence>
<reference evidence="8" key="1">
    <citation type="journal article" date="2020" name="Stud. Mycol.">
        <title>101 Dothideomycetes genomes: A test case for predicting lifestyles and emergence of pathogens.</title>
        <authorList>
            <person name="Haridas S."/>
            <person name="Albert R."/>
            <person name="Binder M."/>
            <person name="Bloem J."/>
            <person name="LaButti K."/>
            <person name="Salamov A."/>
            <person name="Andreopoulos B."/>
            <person name="Baker S."/>
            <person name="Barry K."/>
            <person name="Bills G."/>
            <person name="Bluhm B."/>
            <person name="Cannon C."/>
            <person name="Castanera R."/>
            <person name="Culley D."/>
            <person name="Daum C."/>
            <person name="Ezra D."/>
            <person name="Gonzalez J."/>
            <person name="Henrissat B."/>
            <person name="Kuo A."/>
            <person name="Liang C."/>
            <person name="Lipzen A."/>
            <person name="Lutzoni F."/>
            <person name="Magnuson J."/>
            <person name="Mondo S."/>
            <person name="Nolan M."/>
            <person name="Ohm R."/>
            <person name="Pangilinan J."/>
            <person name="Park H.-J."/>
            <person name="Ramirez L."/>
            <person name="Alfaro M."/>
            <person name="Sun H."/>
            <person name="Tritt A."/>
            <person name="Yoshinaga Y."/>
            <person name="Zwiers L.-H."/>
            <person name="Turgeon B."/>
            <person name="Goodwin S."/>
            <person name="Spatafora J."/>
            <person name="Crous P."/>
            <person name="Grigoriev I."/>
        </authorList>
    </citation>
    <scope>NUCLEOTIDE SEQUENCE [LARGE SCALE GENOMIC DNA]</scope>
    <source>
        <strain evidence="8">CECT 20119</strain>
    </source>
</reference>
<feature type="transmembrane region" description="Helical" evidence="6">
    <location>
        <begin position="550"/>
        <end position="570"/>
    </location>
</feature>
<dbReference type="GO" id="GO:0005886">
    <property type="term" value="C:plasma membrane"/>
    <property type="evidence" value="ECO:0007669"/>
    <property type="project" value="TreeGrafter"/>
</dbReference>
<feature type="transmembrane region" description="Helical" evidence="6">
    <location>
        <begin position="368"/>
        <end position="389"/>
    </location>
</feature>
<evidence type="ECO:0000256" key="1">
    <source>
        <dbReference type="ARBA" id="ARBA00004141"/>
    </source>
</evidence>
<dbReference type="Proteomes" id="UP000799538">
    <property type="component" value="Unassembled WGS sequence"/>
</dbReference>
<feature type="transmembrane region" description="Helical" evidence="6">
    <location>
        <begin position="21"/>
        <end position="39"/>
    </location>
</feature>
<keyword evidence="4 6" id="KW-1133">Transmembrane helix</keyword>
<dbReference type="AlphaFoldDB" id="A0A6A6G2K1"/>
<dbReference type="GO" id="GO:0008506">
    <property type="term" value="F:sucrose:proton symporter activity"/>
    <property type="evidence" value="ECO:0007669"/>
    <property type="project" value="TreeGrafter"/>
</dbReference>
<dbReference type="PANTHER" id="PTHR19432:SF76">
    <property type="entry name" value="TRANSPORTER, PUTATIVE (EUROFUNG)-RELATED"/>
    <property type="match status" value="1"/>
</dbReference>
<dbReference type="Pfam" id="PF13347">
    <property type="entry name" value="MFS_2"/>
    <property type="match status" value="1"/>
</dbReference>
<keyword evidence="3 6" id="KW-0812">Transmembrane</keyword>
<feature type="transmembrane region" description="Helical" evidence="6">
    <location>
        <begin position="312"/>
        <end position="335"/>
    </location>
</feature>
<dbReference type="OrthoDB" id="28755at2759"/>
<accession>A0A6A6G2K1</accession>
<keyword evidence="5 6" id="KW-0472">Membrane</keyword>
<evidence type="ECO:0000313" key="8">
    <source>
        <dbReference type="Proteomes" id="UP000799538"/>
    </source>
</evidence>
<keyword evidence="8" id="KW-1185">Reference proteome</keyword>